<sequence length="100" mass="11267">MKKSKLSSQGKSNLSSSLFQLEQKQTLKYFVSICGAKALFLYRSKLFEVNTVEVDNWTRNEIEGEELIRSTAANDDDDSADDSNSDPSDYLSDCEQDDLV</sequence>
<evidence type="ECO:0000313" key="3">
    <source>
        <dbReference type="Proteomes" id="UP000316621"/>
    </source>
</evidence>
<name>A0A4Y7L9D1_PAPSO</name>
<accession>A0A4Y7L9D1</accession>
<organism evidence="2 3">
    <name type="scientific">Papaver somniferum</name>
    <name type="common">Opium poppy</name>
    <dbReference type="NCBI Taxonomy" id="3469"/>
    <lineage>
        <taxon>Eukaryota</taxon>
        <taxon>Viridiplantae</taxon>
        <taxon>Streptophyta</taxon>
        <taxon>Embryophyta</taxon>
        <taxon>Tracheophyta</taxon>
        <taxon>Spermatophyta</taxon>
        <taxon>Magnoliopsida</taxon>
        <taxon>Ranunculales</taxon>
        <taxon>Papaveraceae</taxon>
        <taxon>Papaveroideae</taxon>
        <taxon>Papaver</taxon>
    </lineage>
</organism>
<evidence type="ECO:0000256" key="1">
    <source>
        <dbReference type="SAM" id="MobiDB-lite"/>
    </source>
</evidence>
<reference evidence="2 3" key="1">
    <citation type="journal article" date="2018" name="Science">
        <title>The opium poppy genome and morphinan production.</title>
        <authorList>
            <person name="Guo L."/>
            <person name="Winzer T."/>
            <person name="Yang X."/>
            <person name="Li Y."/>
            <person name="Ning Z."/>
            <person name="He Z."/>
            <person name="Teodor R."/>
            <person name="Lu Y."/>
            <person name="Bowser T.A."/>
            <person name="Graham I.A."/>
            <person name="Ye K."/>
        </authorList>
    </citation>
    <scope>NUCLEOTIDE SEQUENCE [LARGE SCALE GENOMIC DNA]</scope>
    <source>
        <strain evidence="3">cv. HN1</strain>
        <tissue evidence="2">Leaves</tissue>
    </source>
</reference>
<proteinExistence type="predicted"/>
<feature type="region of interest" description="Disordered" evidence="1">
    <location>
        <begin position="68"/>
        <end position="100"/>
    </location>
</feature>
<gene>
    <name evidence="2" type="ORF">C5167_044170</name>
</gene>
<dbReference type="Proteomes" id="UP000316621">
    <property type="component" value="Chromosome 10"/>
</dbReference>
<protein>
    <submittedName>
        <fullName evidence="2">Uncharacterized protein</fullName>
    </submittedName>
</protein>
<evidence type="ECO:0000313" key="2">
    <source>
        <dbReference type="EMBL" id="RZC81597.1"/>
    </source>
</evidence>
<dbReference type="EMBL" id="CM010724">
    <property type="protein sequence ID" value="RZC81597.1"/>
    <property type="molecule type" value="Genomic_DNA"/>
</dbReference>
<dbReference type="Gramene" id="RZC81597">
    <property type="protein sequence ID" value="RZC81597"/>
    <property type="gene ID" value="C5167_044170"/>
</dbReference>
<feature type="compositionally biased region" description="Acidic residues" evidence="1">
    <location>
        <begin position="74"/>
        <end position="84"/>
    </location>
</feature>
<dbReference type="AlphaFoldDB" id="A0A4Y7L9D1"/>
<keyword evidence="3" id="KW-1185">Reference proteome</keyword>